<accession>A0A1H0EL77</accession>
<dbReference type="RefSeq" id="WP_090669896.1">
    <property type="nucleotide sequence ID" value="NZ_FNIT01000002.1"/>
</dbReference>
<gene>
    <name evidence="1" type="ORF">SAMN05192530_10290</name>
</gene>
<organism evidence="1 2">
    <name type="scientific">Aureimonas jatrophae</name>
    <dbReference type="NCBI Taxonomy" id="1166073"/>
    <lineage>
        <taxon>Bacteria</taxon>
        <taxon>Pseudomonadati</taxon>
        <taxon>Pseudomonadota</taxon>
        <taxon>Alphaproteobacteria</taxon>
        <taxon>Hyphomicrobiales</taxon>
        <taxon>Aurantimonadaceae</taxon>
        <taxon>Aureimonas</taxon>
    </lineage>
</organism>
<dbReference type="Proteomes" id="UP000198793">
    <property type="component" value="Unassembled WGS sequence"/>
</dbReference>
<dbReference type="AlphaFoldDB" id="A0A1H0EL77"/>
<keyword evidence="2" id="KW-1185">Reference proteome</keyword>
<sequence length="96" mass="10117">MEQLAAFMLLVGCSPDAATCTEIPVPTPIYQSAEACQRDLPLQMRLSSTFDAKVVGTCQSVDAALLDGSATVDWTITRAGTLQVAVTPESNLVASR</sequence>
<dbReference type="EMBL" id="FNIT01000002">
    <property type="protein sequence ID" value="SDN83065.1"/>
    <property type="molecule type" value="Genomic_DNA"/>
</dbReference>
<name>A0A1H0EL77_9HYPH</name>
<evidence type="ECO:0000313" key="1">
    <source>
        <dbReference type="EMBL" id="SDN83065.1"/>
    </source>
</evidence>
<protein>
    <submittedName>
        <fullName evidence="1">Uncharacterized protein</fullName>
    </submittedName>
</protein>
<evidence type="ECO:0000313" key="2">
    <source>
        <dbReference type="Proteomes" id="UP000198793"/>
    </source>
</evidence>
<dbReference type="OrthoDB" id="7907327at2"/>
<dbReference type="STRING" id="1166073.SAMN05192530_10290"/>
<proteinExistence type="predicted"/>
<reference evidence="1 2" key="1">
    <citation type="submission" date="2016-10" db="EMBL/GenBank/DDBJ databases">
        <authorList>
            <person name="de Groot N.N."/>
        </authorList>
    </citation>
    <scope>NUCLEOTIDE SEQUENCE [LARGE SCALE GENOMIC DNA]</scope>
    <source>
        <strain evidence="2">L7-484,KACC 16230,DSM 25025</strain>
    </source>
</reference>